<dbReference type="InterPro" id="IPR029058">
    <property type="entry name" value="AB_hydrolase_fold"/>
</dbReference>
<dbReference type="AlphaFoldDB" id="A0A1G6W455"/>
<dbReference type="EMBL" id="FMZX01000010">
    <property type="protein sequence ID" value="SDD59997.1"/>
    <property type="molecule type" value="Genomic_DNA"/>
</dbReference>
<accession>A0A1G6W455</accession>
<keyword evidence="2" id="KW-1185">Reference proteome</keyword>
<dbReference type="SUPFAM" id="SSF53474">
    <property type="entry name" value="alpha/beta-Hydrolases"/>
    <property type="match status" value="1"/>
</dbReference>
<evidence type="ECO:0000313" key="1">
    <source>
        <dbReference type="EMBL" id="SDD59997.1"/>
    </source>
</evidence>
<evidence type="ECO:0000313" key="2">
    <source>
        <dbReference type="Proteomes" id="UP000198925"/>
    </source>
</evidence>
<dbReference type="STRING" id="938405.SAMN02927895_01102"/>
<sequence length="262" mass="29229">MQIDIIPQVPAAIAPDRFLALSRELQAVSDRLGGAVFLGPQVGPVGAICFCGVNERFRSMSLLRDMPIPCAVVQDPVRPWFTGSSVCPELPDLLRRLQAHMPQVQRWLVFGQSSGGYAALHASRLLPDSLAIAFSPQTFDDRVMRGRIGHPPGIRKSYVQEPIADLAAVFAERPSQNPAFVISSINETENPVEDFVWLDHMHWARIAHFPSVRIFLLETQNHSLLYRKGGFFASVLADLVKHDNFGIEFASGWLSDRLYRRG</sequence>
<reference evidence="1 2" key="1">
    <citation type="submission" date="2016-10" db="EMBL/GenBank/DDBJ databases">
        <authorList>
            <person name="de Groot N.N."/>
        </authorList>
    </citation>
    <scope>NUCLEOTIDE SEQUENCE [LARGE SCALE GENOMIC DNA]</scope>
    <source>
        <strain evidence="1 2">CPCC 100156</strain>
    </source>
</reference>
<gene>
    <name evidence="1" type="ORF">SAMN04487779_101040</name>
</gene>
<dbReference type="RefSeq" id="WP_090561232.1">
    <property type="nucleotide sequence ID" value="NZ_FMZX01000010.1"/>
</dbReference>
<dbReference type="Proteomes" id="UP000198925">
    <property type="component" value="Unassembled WGS sequence"/>
</dbReference>
<dbReference type="OrthoDB" id="8357395at2"/>
<proteinExistence type="predicted"/>
<protein>
    <recommendedName>
        <fullName evidence="3">Alpha/beta hydrolase family protein</fullName>
    </recommendedName>
</protein>
<name>A0A1G6W455_9PROT</name>
<organism evidence="1 2">
    <name type="scientific">Belnapia rosea</name>
    <dbReference type="NCBI Taxonomy" id="938405"/>
    <lineage>
        <taxon>Bacteria</taxon>
        <taxon>Pseudomonadati</taxon>
        <taxon>Pseudomonadota</taxon>
        <taxon>Alphaproteobacteria</taxon>
        <taxon>Acetobacterales</taxon>
        <taxon>Roseomonadaceae</taxon>
        <taxon>Belnapia</taxon>
    </lineage>
</organism>
<evidence type="ECO:0008006" key="3">
    <source>
        <dbReference type="Google" id="ProtNLM"/>
    </source>
</evidence>